<dbReference type="Proteomes" id="UP001469089">
    <property type="component" value="Unassembled WGS sequence"/>
</dbReference>
<sequence length="151" mass="16038">MKHCRLYAALVLTLAAQLSDAQTPASSAQPSAADFAGKWTVTDVVSYSTISSGIPGAKRILGKVLTITPTHLNFGGQDCKPNEGFNVSEVDSAAKLKELYDVYPPDVGLPARTTLLDSANCAAVFRLRDNVVVFGWDGVMVRAIKEPGKGK</sequence>
<name>A0ABV1LIK7_9BURK</name>
<keyword evidence="3" id="KW-1185">Reference proteome</keyword>
<proteinExistence type="predicted"/>
<evidence type="ECO:0008006" key="4">
    <source>
        <dbReference type="Google" id="ProtNLM"/>
    </source>
</evidence>
<reference evidence="2 3" key="1">
    <citation type="journal article" date="2024" name="Chem. Sci.">
        <title>Discovery of a lagriamide polyketide by integrated genome mining, isotopic labeling, and untargeted metabolomics.</title>
        <authorList>
            <person name="Fergusson C.H."/>
            <person name="Saulog J."/>
            <person name="Paulo B.S."/>
            <person name="Wilson D.M."/>
            <person name="Liu D.Y."/>
            <person name="Morehouse N.J."/>
            <person name="Waterworth S."/>
            <person name="Barkei J."/>
            <person name="Gray C.A."/>
            <person name="Kwan J.C."/>
            <person name="Eustaquio A.S."/>
            <person name="Linington R.G."/>
        </authorList>
    </citation>
    <scope>NUCLEOTIDE SEQUENCE [LARGE SCALE GENOMIC DNA]</scope>
    <source>
        <strain evidence="2 3">RL17-338-BIF-B</strain>
    </source>
</reference>
<keyword evidence="1" id="KW-0732">Signal</keyword>
<dbReference type="RefSeq" id="WP_349541717.1">
    <property type="nucleotide sequence ID" value="NZ_JAOALG010000001.1"/>
</dbReference>
<evidence type="ECO:0000313" key="3">
    <source>
        <dbReference type="Proteomes" id="UP001469089"/>
    </source>
</evidence>
<dbReference type="EMBL" id="JAOALG010000001">
    <property type="protein sequence ID" value="MEQ5839123.1"/>
    <property type="molecule type" value="Genomic_DNA"/>
</dbReference>
<protein>
    <recommendedName>
        <fullName evidence="4">Lipoprotein</fullName>
    </recommendedName>
</protein>
<gene>
    <name evidence="2" type="ORF">N0A02_06680</name>
</gene>
<evidence type="ECO:0000313" key="2">
    <source>
        <dbReference type="EMBL" id="MEQ5839123.1"/>
    </source>
</evidence>
<organism evidence="2 3">
    <name type="scientific">Paraburkholderia acidicola</name>
    <dbReference type="NCBI Taxonomy" id="1912599"/>
    <lineage>
        <taxon>Bacteria</taxon>
        <taxon>Pseudomonadati</taxon>
        <taxon>Pseudomonadota</taxon>
        <taxon>Betaproteobacteria</taxon>
        <taxon>Burkholderiales</taxon>
        <taxon>Burkholderiaceae</taxon>
        <taxon>Paraburkholderia</taxon>
    </lineage>
</organism>
<comment type="caution">
    <text evidence="2">The sequence shown here is derived from an EMBL/GenBank/DDBJ whole genome shotgun (WGS) entry which is preliminary data.</text>
</comment>
<evidence type="ECO:0000256" key="1">
    <source>
        <dbReference type="SAM" id="SignalP"/>
    </source>
</evidence>
<accession>A0ABV1LIK7</accession>
<feature type="signal peptide" evidence="1">
    <location>
        <begin position="1"/>
        <end position="21"/>
    </location>
</feature>
<feature type="chain" id="PRO_5045689734" description="Lipoprotein" evidence="1">
    <location>
        <begin position="22"/>
        <end position="151"/>
    </location>
</feature>